<evidence type="ECO:0000313" key="1">
    <source>
        <dbReference type="EnsemblMetazoa" id="G20586.1:cds"/>
    </source>
</evidence>
<keyword evidence="2" id="KW-1185">Reference proteome</keyword>
<dbReference type="Proteomes" id="UP000005408">
    <property type="component" value="Unassembled WGS sequence"/>
</dbReference>
<organism evidence="1 2">
    <name type="scientific">Magallana gigas</name>
    <name type="common">Pacific oyster</name>
    <name type="synonym">Crassostrea gigas</name>
    <dbReference type="NCBI Taxonomy" id="29159"/>
    <lineage>
        <taxon>Eukaryota</taxon>
        <taxon>Metazoa</taxon>
        <taxon>Spiralia</taxon>
        <taxon>Lophotrochozoa</taxon>
        <taxon>Mollusca</taxon>
        <taxon>Bivalvia</taxon>
        <taxon>Autobranchia</taxon>
        <taxon>Pteriomorphia</taxon>
        <taxon>Ostreida</taxon>
        <taxon>Ostreoidea</taxon>
        <taxon>Ostreidae</taxon>
        <taxon>Magallana</taxon>
    </lineage>
</organism>
<evidence type="ECO:0000313" key="2">
    <source>
        <dbReference type="Proteomes" id="UP000005408"/>
    </source>
</evidence>
<dbReference type="AlphaFoldDB" id="A0A8W8JRA9"/>
<name>A0A8W8JRA9_MAGGI</name>
<protein>
    <submittedName>
        <fullName evidence="1">Uncharacterized protein</fullName>
    </submittedName>
</protein>
<reference evidence="1" key="1">
    <citation type="submission" date="2022-08" db="UniProtKB">
        <authorList>
            <consortium name="EnsemblMetazoa"/>
        </authorList>
    </citation>
    <scope>IDENTIFICATION</scope>
    <source>
        <strain evidence="1">05x7-T-G4-1.051#20</strain>
    </source>
</reference>
<proteinExistence type="predicted"/>
<sequence length="76" mass="8917">MTSIAAQRAFVYQEGGCYGSKYNKSQCVRSGWNRLKFWVWSPTSVFILIARWYLECCFCYRWIPCQQVADEITGQS</sequence>
<accession>A0A8W8JRA9</accession>
<dbReference type="EnsemblMetazoa" id="G20586.1">
    <property type="protein sequence ID" value="G20586.1:cds"/>
    <property type="gene ID" value="G20586"/>
</dbReference>